<dbReference type="Pfam" id="PF00856">
    <property type="entry name" value="SET"/>
    <property type="match status" value="1"/>
</dbReference>
<organism evidence="2 3">
    <name type="scientific">Rubrimonas cliftonensis</name>
    <dbReference type="NCBI Taxonomy" id="89524"/>
    <lineage>
        <taxon>Bacteria</taxon>
        <taxon>Pseudomonadati</taxon>
        <taxon>Pseudomonadota</taxon>
        <taxon>Alphaproteobacteria</taxon>
        <taxon>Rhodobacterales</taxon>
        <taxon>Paracoccaceae</taxon>
        <taxon>Rubrimonas</taxon>
    </lineage>
</organism>
<dbReference type="STRING" id="89524.SAMN05444370_102125"/>
<dbReference type="RefSeq" id="WP_093248407.1">
    <property type="nucleotide sequence ID" value="NZ_FNQM01000002.1"/>
</dbReference>
<dbReference type="Gene3D" id="2.170.270.10">
    <property type="entry name" value="SET domain"/>
    <property type="match status" value="1"/>
</dbReference>
<evidence type="ECO:0000313" key="3">
    <source>
        <dbReference type="Proteomes" id="UP000198703"/>
    </source>
</evidence>
<protein>
    <recommendedName>
        <fullName evidence="1">SET domain-containing protein</fullName>
    </recommendedName>
</protein>
<dbReference type="OrthoDB" id="9804945at2"/>
<dbReference type="InterPro" id="IPR046341">
    <property type="entry name" value="SET_dom_sf"/>
</dbReference>
<name>A0A1H3WU82_9RHOB</name>
<dbReference type="SMART" id="SM00317">
    <property type="entry name" value="SET"/>
    <property type="match status" value="1"/>
</dbReference>
<gene>
    <name evidence="2" type="ORF">SAMN05444370_102125</name>
</gene>
<reference evidence="2 3" key="1">
    <citation type="submission" date="2016-10" db="EMBL/GenBank/DDBJ databases">
        <authorList>
            <person name="de Groot N.N."/>
        </authorList>
    </citation>
    <scope>NUCLEOTIDE SEQUENCE [LARGE SCALE GENOMIC DNA]</scope>
    <source>
        <strain evidence="2 3">DSM 15345</strain>
    </source>
</reference>
<proteinExistence type="predicted"/>
<sequence length="144" mass="16438">MFLIRTRLDMSPIHGIGVFCVNMIHAGARVWRFEPAFDKTISESELARLPEHVREHVIVHAEHFPELGVYRLSSDEDKYMNHSITPNLRVTEDDVLVAIRDIAPGEELTIDYGEIGMIHHIERSIDPELSRAGRVVAQRRMTAA</sequence>
<dbReference type="PROSITE" id="PS50280">
    <property type="entry name" value="SET"/>
    <property type="match status" value="1"/>
</dbReference>
<dbReference type="InterPro" id="IPR001214">
    <property type="entry name" value="SET_dom"/>
</dbReference>
<feature type="domain" description="SET" evidence="1">
    <location>
        <begin position="4"/>
        <end position="113"/>
    </location>
</feature>
<evidence type="ECO:0000259" key="1">
    <source>
        <dbReference type="PROSITE" id="PS50280"/>
    </source>
</evidence>
<accession>A0A1H3WU82</accession>
<evidence type="ECO:0000313" key="2">
    <source>
        <dbReference type="EMBL" id="SDZ90530.1"/>
    </source>
</evidence>
<keyword evidence="3" id="KW-1185">Reference proteome</keyword>
<dbReference type="EMBL" id="FNQM01000002">
    <property type="protein sequence ID" value="SDZ90530.1"/>
    <property type="molecule type" value="Genomic_DNA"/>
</dbReference>
<dbReference type="SUPFAM" id="SSF82199">
    <property type="entry name" value="SET domain"/>
    <property type="match status" value="1"/>
</dbReference>
<dbReference type="AlphaFoldDB" id="A0A1H3WU82"/>
<dbReference type="Proteomes" id="UP000198703">
    <property type="component" value="Unassembled WGS sequence"/>
</dbReference>